<evidence type="ECO:0000313" key="3">
    <source>
        <dbReference type="Proteomes" id="UP000319499"/>
    </source>
</evidence>
<dbReference type="RefSeq" id="WP_146291750.1">
    <property type="nucleotide sequence ID" value="NZ_SELH01000013.1"/>
</dbReference>
<dbReference type="AlphaFoldDB" id="A0A563DIK8"/>
<dbReference type="Proteomes" id="UP000319499">
    <property type="component" value="Unassembled WGS sequence"/>
</dbReference>
<feature type="compositionally biased region" description="Basic and acidic residues" evidence="1">
    <location>
        <begin position="287"/>
        <end position="310"/>
    </location>
</feature>
<feature type="region of interest" description="Disordered" evidence="1">
    <location>
        <begin position="346"/>
        <end position="371"/>
    </location>
</feature>
<dbReference type="OrthoDB" id="654065at2"/>
<protein>
    <submittedName>
        <fullName evidence="2">Uncharacterized protein</fullName>
    </submittedName>
</protein>
<dbReference type="EMBL" id="SELH01000013">
    <property type="protein sequence ID" value="TWP29929.1"/>
    <property type="molecule type" value="Genomic_DNA"/>
</dbReference>
<sequence length="371" mass="43926">MNYFIKETFNEQYTLLIDSDMQGVDVHMTSRSQMRWDFTILKVEKEYAEVRIILLDHALLESNNSMVKEVAQVSQIFSRMYNELHINLNFEGKVTQIHNIDIIQEKWNQTKKEMEGFLEHSPEIKPVIQLNDAIFSTPEKIKQAIQANELISNWWGILVGKEIPSTQKDLTQPNFFNTAQVQWTRSFREYERDKIPGLLQVEVLTQPTFMLSDGFYNRAYSQFADKIDISTVNTLLREEGKFQIEETSGRLIQAIIKRKEEAAPNLYTRLTYTLLSDEIYKQKLKEQPQAYRHPENKKENAINNPEEKNETTPYKIYRGKKYSQEEWEDFEAKQFKIYAEKNNIRMDPKEEKPKKKAVPGKFFIDEKESDY</sequence>
<organism evidence="2 3">
    <name type="scientific">Apibacter muscae</name>
    <dbReference type="NCBI Taxonomy" id="2509004"/>
    <lineage>
        <taxon>Bacteria</taxon>
        <taxon>Pseudomonadati</taxon>
        <taxon>Bacteroidota</taxon>
        <taxon>Flavobacteriia</taxon>
        <taxon>Flavobacteriales</taxon>
        <taxon>Weeksellaceae</taxon>
        <taxon>Apibacter</taxon>
    </lineage>
</organism>
<feature type="region of interest" description="Disordered" evidence="1">
    <location>
        <begin position="287"/>
        <end position="312"/>
    </location>
</feature>
<comment type="caution">
    <text evidence="2">The sequence shown here is derived from an EMBL/GenBank/DDBJ whole genome shotgun (WGS) entry which is preliminary data.</text>
</comment>
<accession>A0A563DIK8</accession>
<proteinExistence type="predicted"/>
<name>A0A563DIK8_9FLAO</name>
<keyword evidence="3" id="KW-1185">Reference proteome</keyword>
<evidence type="ECO:0000313" key="2">
    <source>
        <dbReference type="EMBL" id="TWP29929.1"/>
    </source>
</evidence>
<gene>
    <name evidence="2" type="ORF">ETU09_02810</name>
</gene>
<evidence type="ECO:0000256" key="1">
    <source>
        <dbReference type="SAM" id="MobiDB-lite"/>
    </source>
</evidence>
<reference evidence="2 3" key="1">
    <citation type="submission" date="2019-02" db="EMBL/GenBank/DDBJ databases">
        <title>Apibacter muscae sp. nov.: a novel member of the house fly microbiota.</title>
        <authorList>
            <person name="Park R."/>
        </authorList>
    </citation>
    <scope>NUCLEOTIDE SEQUENCE [LARGE SCALE GENOMIC DNA]</scope>
    <source>
        <strain evidence="2 3">AL1</strain>
    </source>
</reference>